<comment type="caution">
    <text evidence="11">The sequence shown here is derived from an EMBL/GenBank/DDBJ whole genome shotgun (WGS) entry which is preliminary data.</text>
</comment>
<evidence type="ECO:0000256" key="3">
    <source>
        <dbReference type="ARBA" id="ARBA00022729"/>
    </source>
</evidence>
<dbReference type="InterPro" id="IPR001314">
    <property type="entry name" value="Peptidase_S1A"/>
</dbReference>
<evidence type="ECO:0000256" key="5">
    <source>
        <dbReference type="ARBA" id="ARBA00022825"/>
    </source>
</evidence>
<dbReference type="InterPro" id="IPR033116">
    <property type="entry name" value="TRYPSIN_SER"/>
</dbReference>
<protein>
    <submittedName>
        <fullName evidence="11">Trypsin</fullName>
    </submittedName>
</protein>
<proteinExistence type="inferred from homology"/>
<dbReference type="CDD" id="cd00190">
    <property type="entry name" value="Tryp_SPc"/>
    <property type="match status" value="1"/>
</dbReference>
<dbReference type="Proteomes" id="UP001458880">
    <property type="component" value="Unassembled WGS sequence"/>
</dbReference>
<dbReference type="EMBL" id="JASPKY010000511">
    <property type="protein sequence ID" value="KAK9694491.1"/>
    <property type="molecule type" value="Genomic_DNA"/>
</dbReference>
<dbReference type="FunFam" id="2.40.10.10:FF:000077">
    <property type="entry name" value="Predicted protein"/>
    <property type="match status" value="1"/>
</dbReference>
<keyword evidence="3 9" id="KW-0732">Signal</keyword>
<dbReference type="PROSITE" id="PS00134">
    <property type="entry name" value="TRYPSIN_HIS"/>
    <property type="match status" value="1"/>
</dbReference>
<keyword evidence="2 8" id="KW-0645">Protease</keyword>
<comment type="similarity">
    <text evidence="1">Belongs to the peptidase S1 family.</text>
</comment>
<dbReference type="InterPro" id="IPR043504">
    <property type="entry name" value="Peptidase_S1_PA_chymotrypsin"/>
</dbReference>
<keyword evidence="12" id="KW-1185">Reference proteome</keyword>
<evidence type="ECO:0000256" key="6">
    <source>
        <dbReference type="ARBA" id="ARBA00023145"/>
    </source>
</evidence>
<keyword evidence="4 8" id="KW-0378">Hydrolase</keyword>
<evidence type="ECO:0000256" key="7">
    <source>
        <dbReference type="ARBA" id="ARBA00023157"/>
    </source>
</evidence>
<name>A0AAW1IWL7_POPJA</name>
<dbReference type="InterPro" id="IPR050430">
    <property type="entry name" value="Peptidase_S1"/>
</dbReference>
<dbReference type="PANTHER" id="PTHR24276">
    <property type="entry name" value="POLYSERASE-RELATED"/>
    <property type="match status" value="1"/>
</dbReference>
<dbReference type="InterPro" id="IPR001254">
    <property type="entry name" value="Trypsin_dom"/>
</dbReference>
<dbReference type="PRINTS" id="PR00722">
    <property type="entry name" value="CHYMOTRYPSIN"/>
</dbReference>
<gene>
    <name evidence="11" type="ORF">QE152_g33518</name>
</gene>
<keyword evidence="7" id="KW-1015">Disulfide bond</keyword>
<evidence type="ECO:0000256" key="8">
    <source>
        <dbReference type="RuleBase" id="RU363034"/>
    </source>
</evidence>
<dbReference type="InterPro" id="IPR009003">
    <property type="entry name" value="Peptidase_S1_PA"/>
</dbReference>
<organism evidence="11 12">
    <name type="scientific">Popillia japonica</name>
    <name type="common">Japanese beetle</name>
    <dbReference type="NCBI Taxonomy" id="7064"/>
    <lineage>
        <taxon>Eukaryota</taxon>
        <taxon>Metazoa</taxon>
        <taxon>Ecdysozoa</taxon>
        <taxon>Arthropoda</taxon>
        <taxon>Hexapoda</taxon>
        <taxon>Insecta</taxon>
        <taxon>Pterygota</taxon>
        <taxon>Neoptera</taxon>
        <taxon>Endopterygota</taxon>
        <taxon>Coleoptera</taxon>
        <taxon>Polyphaga</taxon>
        <taxon>Scarabaeiformia</taxon>
        <taxon>Scarabaeidae</taxon>
        <taxon>Rutelinae</taxon>
        <taxon>Popillia</taxon>
    </lineage>
</organism>
<evidence type="ECO:0000313" key="11">
    <source>
        <dbReference type="EMBL" id="KAK9694491.1"/>
    </source>
</evidence>
<dbReference type="AlphaFoldDB" id="A0AAW1IWL7"/>
<evidence type="ECO:0000313" key="12">
    <source>
        <dbReference type="Proteomes" id="UP001458880"/>
    </source>
</evidence>
<dbReference type="Gene3D" id="2.40.10.10">
    <property type="entry name" value="Trypsin-like serine proteases"/>
    <property type="match status" value="1"/>
</dbReference>
<dbReference type="GO" id="GO:0004252">
    <property type="term" value="F:serine-type endopeptidase activity"/>
    <property type="evidence" value="ECO:0007669"/>
    <property type="project" value="InterPro"/>
</dbReference>
<dbReference type="Pfam" id="PF00089">
    <property type="entry name" value="Trypsin"/>
    <property type="match status" value="1"/>
</dbReference>
<dbReference type="SMART" id="SM00020">
    <property type="entry name" value="Tryp_SPc"/>
    <property type="match status" value="1"/>
</dbReference>
<evidence type="ECO:0000256" key="9">
    <source>
        <dbReference type="SAM" id="SignalP"/>
    </source>
</evidence>
<feature type="chain" id="PRO_5043351427" evidence="9">
    <location>
        <begin position="17"/>
        <end position="261"/>
    </location>
</feature>
<sequence>MKFLTILPFMFVTILGDSIIDVSYANVPLLDGRIVGGSPVTIEDYPYQVSLQLLGSHRCGGAILNDRYVITAAHCFTGWPTSWHTIRAGSSVHNSGGQVIQVNEIYIHPNYNGTLLDFDMAILYLVSPLTFGPAVAPIPLPLENQFYLDDTPAVVSGWGAMVEDGAASLQLQAVWVPMVNNGRCEALYAVENYTITDSMLCAGYMSGGRDACQGDSGGPLVIDGLLIGIVSWGEGCARANFPGVYASVPYARSFITDITGI</sequence>
<reference evidence="11 12" key="1">
    <citation type="journal article" date="2024" name="BMC Genomics">
        <title>De novo assembly and annotation of Popillia japonica's genome with initial clues to its potential as an invasive pest.</title>
        <authorList>
            <person name="Cucini C."/>
            <person name="Boschi S."/>
            <person name="Funari R."/>
            <person name="Cardaioli E."/>
            <person name="Iannotti N."/>
            <person name="Marturano G."/>
            <person name="Paoli F."/>
            <person name="Bruttini M."/>
            <person name="Carapelli A."/>
            <person name="Frati F."/>
            <person name="Nardi F."/>
        </authorList>
    </citation>
    <scope>NUCLEOTIDE SEQUENCE [LARGE SCALE GENOMIC DNA]</scope>
    <source>
        <strain evidence="11">DMR45628</strain>
    </source>
</reference>
<feature type="signal peptide" evidence="9">
    <location>
        <begin position="1"/>
        <end position="16"/>
    </location>
</feature>
<dbReference type="InterPro" id="IPR018114">
    <property type="entry name" value="TRYPSIN_HIS"/>
</dbReference>
<evidence type="ECO:0000259" key="10">
    <source>
        <dbReference type="PROSITE" id="PS50240"/>
    </source>
</evidence>
<feature type="domain" description="Peptidase S1" evidence="10">
    <location>
        <begin position="34"/>
        <end position="260"/>
    </location>
</feature>
<evidence type="ECO:0000256" key="2">
    <source>
        <dbReference type="ARBA" id="ARBA00022670"/>
    </source>
</evidence>
<dbReference type="SUPFAM" id="SSF50494">
    <property type="entry name" value="Trypsin-like serine proteases"/>
    <property type="match status" value="1"/>
</dbReference>
<dbReference type="PROSITE" id="PS00135">
    <property type="entry name" value="TRYPSIN_SER"/>
    <property type="match status" value="1"/>
</dbReference>
<keyword evidence="6" id="KW-0865">Zymogen</keyword>
<dbReference type="PANTHER" id="PTHR24276:SF91">
    <property type="entry name" value="AT26814P-RELATED"/>
    <property type="match status" value="1"/>
</dbReference>
<dbReference type="GO" id="GO:0006508">
    <property type="term" value="P:proteolysis"/>
    <property type="evidence" value="ECO:0007669"/>
    <property type="project" value="UniProtKB-KW"/>
</dbReference>
<dbReference type="PROSITE" id="PS50240">
    <property type="entry name" value="TRYPSIN_DOM"/>
    <property type="match status" value="1"/>
</dbReference>
<keyword evidence="5 8" id="KW-0720">Serine protease</keyword>
<accession>A0AAW1IWL7</accession>
<evidence type="ECO:0000256" key="4">
    <source>
        <dbReference type="ARBA" id="ARBA00022801"/>
    </source>
</evidence>
<evidence type="ECO:0000256" key="1">
    <source>
        <dbReference type="ARBA" id="ARBA00007664"/>
    </source>
</evidence>